<dbReference type="RefSeq" id="WP_191813285.1">
    <property type="nucleotide sequence ID" value="NZ_JACSQT010000003.1"/>
</dbReference>
<evidence type="ECO:0000256" key="2">
    <source>
        <dbReference type="ARBA" id="ARBA00023235"/>
    </source>
</evidence>
<dbReference type="Gene3D" id="3.40.50.1240">
    <property type="entry name" value="Phosphoglycerate mutase-like"/>
    <property type="match status" value="1"/>
</dbReference>
<dbReference type="PANTHER" id="PTHR48100:SF1">
    <property type="entry name" value="HISTIDINE PHOSPHATASE FAMILY PROTEIN-RELATED"/>
    <property type="match status" value="1"/>
</dbReference>
<dbReference type="CDD" id="cd07067">
    <property type="entry name" value="HP_PGM_like"/>
    <property type="match status" value="1"/>
</dbReference>
<evidence type="ECO:0000313" key="3">
    <source>
        <dbReference type="EMBL" id="MBD7937253.1"/>
    </source>
</evidence>
<comment type="caution">
    <text evidence="3">The sequence shown here is derived from an EMBL/GenBank/DDBJ whole genome shotgun (WGS) entry which is preliminary data.</text>
</comment>
<keyword evidence="1" id="KW-0324">Glycolysis</keyword>
<dbReference type="InterPro" id="IPR001345">
    <property type="entry name" value="PG/BPGM_mutase_AS"/>
</dbReference>
<keyword evidence="2" id="KW-0413">Isomerase</keyword>
<gene>
    <name evidence="3" type="ORF">H9655_09430</name>
</gene>
<dbReference type="EMBL" id="JACSQT010000003">
    <property type="protein sequence ID" value="MBD7937253.1"/>
    <property type="molecule type" value="Genomic_DNA"/>
</dbReference>
<dbReference type="Proteomes" id="UP000657931">
    <property type="component" value="Unassembled WGS sequence"/>
</dbReference>
<dbReference type="Pfam" id="PF00300">
    <property type="entry name" value="His_Phos_1"/>
    <property type="match status" value="1"/>
</dbReference>
<dbReference type="InterPro" id="IPR050275">
    <property type="entry name" value="PGM_Phosphatase"/>
</dbReference>
<dbReference type="SUPFAM" id="SSF53254">
    <property type="entry name" value="Phosphoglycerate mutase-like"/>
    <property type="match status" value="1"/>
</dbReference>
<name>A0ABR8QP36_9BACI</name>
<dbReference type="PIRSF" id="PIRSF000709">
    <property type="entry name" value="6PFK_2-Ptase"/>
    <property type="match status" value="1"/>
</dbReference>
<dbReference type="InterPro" id="IPR013078">
    <property type="entry name" value="His_Pase_superF_clade-1"/>
</dbReference>
<dbReference type="PROSITE" id="PS00175">
    <property type="entry name" value="PG_MUTASE"/>
    <property type="match status" value="1"/>
</dbReference>
<dbReference type="InterPro" id="IPR029033">
    <property type="entry name" value="His_PPase_superfam"/>
</dbReference>
<protein>
    <submittedName>
        <fullName evidence="3">Histidine phosphatase family protein</fullName>
    </submittedName>
</protein>
<reference evidence="3 4" key="1">
    <citation type="submission" date="2020-08" db="EMBL/GenBank/DDBJ databases">
        <title>A Genomic Blueprint of the Chicken Gut Microbiome.</title>
        <authorList>
            <person name="Gilroy R."/>
            <person name="Ravi A."/>
            <person name="Getino M."/>
            <person name="Pursley I."/>
            <person name="Horton D.L."/>
            <person name="Alikhan N.-F."/>
            <person name="Baker D."/>
            <person name="Gharbi K."/>
            <person name="Hall N."/>
            <person name="Watson M."/>
            <person name="Adriaenssens E.M."/>
            <person name="Foster-Nyarko E."/>
            <person name="Jarju S."/>
            <person name="Secka A."/>
            <person name="Antonio M."/>
            <person name="Oren A."/>
            <person name="Chaudhuri R."/>
            <person name="La Ragione R.M."/>
            <person name="Hildebrand F."/>
            <person name="Pallen M.J."/>
        </authorList>
    </citation>
    <scope>NUCLEOTIDE SEQUENCE [LARGE SCALE GENOMIC DNA]</scope>
    <source>
        <strain evidence="3 4">Sa5YUA1</strain>
    </source>
</reference>
<organism evidence="3 4">
    <name type="scientific">Cytobacillus stercorigallinarum</name>
    <dbReference type="NCBI Taxonomy" id="2762240"/>
    <lineage>
        <taxon>Bacteria</taxon>
        <taxon>Bacillati</taxon>
        <taxon>Bacillota</taxon>
        <taxon>Bacilli</taxon>
        <taxon>Bacillales</taxon>
        <taxon>Bacillaceae</taxon>
        <taxon>Cytobacillus</taxon>
    </lineage>
</organism>
<dbReference type="SMART" id="SM00855">
    <property type="entry name" value="PGAM"/>
    <property type="match status" value="1"/>
</dbReference>
<evidence type="ECO:0000256" key="1">
    <source>
        <dbReference type="ARBA" id="ARBA00023152"/>
    </source>
</evidence>
<keyword evidence="4" id="KW-1185">Reference proteome</keyword>
<sequence length="208" mass="24172">MKIYITRHGQTEWNRERRLQGRLDSNLTTTGSENAKLLGEHLSKVPFEAIYASPSGRTMMTASLIKGNRSIRIFTDEDLQEIYMGSWEGQQQSDVEKQYAAEFHAFWRAPHLYHPTERESFQQVQDRAVKMLERVMTNHKNGHVLLVTHTVVIKTLLAYLKQIPMENLWDAPYIHDTCLSVIEIVNGQKNILLEADMSHLQPDQYEFT</sequence>
<proteinExistence type="predicted"/>
<accession>A0ABR8QP36</accession>
<evidence type="ECO:0000313" key="4">
    <source>
        <dbReference type="Proteomes" id="UP000657931"/>
    </source>
</evidence>
<dbReference type="PANTHER" id="PTHR48100">
    <property type="entry name" value="BROAD-SPECIFICITY PHOSPHATASE YOR283W-RELATED"/>
    <property type="match status" value="1"/>
</dbReference>